<dbReference type="PROSITE" id="PS00636">
    <property type="entry name" value="DNAJ_1"/>
    <property type="match status" value="1"/>
</dbReference>
<dbReference type="InterPro" id="IPR018253">
    <property type="entry name" value="DnaJ_domain_CS"/>
</dbReference>
<dbReference type="PANTHER" id="PTHR44240:SF10">
    <property type="entry name" value="J DOMAIN-CONTAINING PROTEIN"/>
    <property type="match status" value="1"/>
</dbReference>
<dbReference type="SMART" id="SM00271">
    <property type="entry name" value="DnaJ"/>
    <property type="match status" value="1"/>
</dbReference>
<dbReference type="InterPro" id="IPR036869">
    <property type="entry name" value="J_dom_sf"/>
</dbReference>
<sequence>MYSSVSTSNHLRLRPPPPSLHSTTTTLPSPTSPNLRSPRGTSPLSATAYATAEATCLAPIPTSIISSPPSLYDILGISSEASGGEIKTAYRKMARTSHPDVKDSSGEEFIRIHDAYSTLSDPDKRADYDRRLMRMRRSRSFTSARPVVSSFNGYTGRNWETDQCW</sequence>
<evidence type="ECO:0000259" key="2">
    <source>
        <dbReference type="PROSITE" id="PS50076"/>
    </source>
</evidence>
<dbReference type="Pfam" id="PF00226">
    <property type="entry name" value="DnaJ"/>
    <property type="match status" value="1"/>
</dbReference>
<dbReference type="InterPro" id="IPR001623">
    <property type="entry name" value="DnaJ_domain"/>
</dbReference>
<proteinExistence type="predicted"/>
<dbReference type="PROSITE" id="PS50076">
    <property type="entry name" value="DNAJ_2"/>
    <property type="match status" value="1"/>
</dbReference>
<dbReference type="CDD" id="cd06257">
    <property type="entry name" value="DnaJ"/>
    <property type="match status" value="1"/>
</dbReference>
<dbReference type="PANTHER" id="PTHR44240">
    <property type="entry name" value="DNAJ DOMAIN (PROKARYOTIC HEAT SHOCK PROTEIN)-RELATED"/>
    <property type="match status" value="1"/>
</dbReference>
<organism evidence="3">
    <name type="scientific">Tanacetum cinerariifolium</name>
    <name type="common">Dalmatian daisy</name>
    <name type="synonym">Chrysanthemum cinerariifolium</name>
    <dbReference type="NCBI Taxonomy" id="118510"/>
    <lineage>
        <taxon>Eukaryota</taxon>
        <taxon>Viridiplantae</taxon>
        <taxon>Streptophyta</taxon>
        <taxon>Embryophyta</taxon>
        <taxon>Tracheophyta</taxon>
        <taxon>Spermatophyta</taxon>
        <taxon>Magnoliopsida</taxon>
        <taxon>eudicotyledons</taxon>
        <taxon>Gunneridae</taxon>
        <taxon>Pentapetalae</taxon>
        <taxon>asterids</taxon>
        <taxon>campanulids</taxon>
        <taxon>Asterales</taxon>
        <taxon>Asteraceae</taxon>
        <taxon>Asteroideae</taxon>
        <taxon>Anthemideae</taxon>
        <taxon>Anthemidinae</taxon>
        <taxon>Tanacetum</taxon>
    </lineage>
</organism>
<dbReference type="Gene3D" id="1.10.287.110">
    <property type="entry name" value="DnaJ domain"/>
    <property type="match status" value="1"/>
</dbReference>
<feature type="region of interest" description="Disordered" evidence="1">
    <location>
        <begin position="1"/>
        <end position="45"/>
    </location>
</feature>
<accession>A0A699HQK5</accession>
<feature type="compositionally biased region" description="Low complexity" evidence="1">
    <location>
        <begin position="20"/>
        <end position="39"/>
    </location>
</feature>
<reference evidence="3" key="1">
    <citation type="journal article" date="2019" name="Sci. Rep.">
        <title>Draft genome of Tanacetum cinerariifolium, the natural source of mosquito coil.</title>
        <authorList>
            <person name="Yamashiro T."/>
            <person name="Shiraishi A."/>
            <person name="Satake H."/>
            <person name="Nakayama K."/>
        </authorList>
    </citation>
    <scope>NUCLEOTIDE SEQUENCE</scope>
</reference>
<dbReference type="AlphaFoldDB" id="A0A699HQK5"/>
<dbReference type="SUPFAM" id="SSF46565">
    <property type="entry name" value="Chaperone J-domain"/>
    <property type="match status" value="1"/>
</dbReference>
<evidence type="ECO:0000313" key="3">
    <source>
        <dbReference type="EMBL" id="GEY60015.1"/>
    </source>
</evidence>
<protein>
    <submittedName>
        <fullName evidence="3">Chaperone protein DnaJ 11, chloroplastic-like</fullName>
    </submittedName>
</protein>
<evidence type="ECO:0000256" key="1">
    <source>
        <dbReference type="SAM" id="MobiDB-lite"/>
    </source>
</evidence>
<dbReference type="InterPro" id="IPR052276">
    <property type="entry name" value="Diphthamide-biosynth_chaperone"/>
</dbReference>
<comment type="caution">
    <text evidence="3">The sequence shown here is derived from an EMBL/GenBank/DDBJ whole genome shotgun (WGS) entry which is preliminary data.</text>
</comment>
<gene>
    <name evidence="3" type="ORF">Tci_431989</name>
</gene>
<name>A0A699HQK5_TANCI</name>
<dbReference type="PRINTS" id="PR00625">
    <property type="entry name" value="JDOMAIN"/>
</dbReference>
<dbReference type="EMBL" id="BKCJ010192421">
    <property type="protein sequence ID" value="GEY60015.1"/>
    <property type="molecule type" value="Genomic_DNA"/>
</dbReference>
<feature type="domain" description="J" evidence="2">
    <location>
        <begin position="70"/>
        <end position="132"/>
    </location>
</feature>